<reference evidence="1" key="1">
    <citation type="submission" date="2014-09" db="EMBL/GenBank/DDBJ databases">
        <authorList>
            <person name="Magalhaes I.L.F."/>
            <person name="Oliveira U."/>
            <person name="Santos F.R."/>
            <person name="Vidigal T.H.D.A."/>
            <person name="Brescovit A.D."/>
            <person name="Santos A.J."/>
        </authorList>
    </citation>
    <scope>NUCLEOTIDE SEQUENCE</scope>
    <source>
        <tissue evidence="1">Shoot tissue taken approximately 20 cm above the soil surface</tissue>
    </source>
</reference>
<accession>A0A0A9AVU0</accession>
<organism evidence="1">
    <name type="scientific">Arundo donax</name>
    <name type="common">Giant reed</name>
    <name type="synonym">Donax arundinaceus</name>
    <dbReference type="NCBI Taxonomy" id="35708"/>
    <lineage>
        <taxon>Eukaryota</taxon>
        <taxon>Viridiplantae</taxon>
        <taxon>Streptophyta</taxon>
        <taxon>Embryophyta</taxon>
        <taxon>Tracheophyta</taxon>
        <taxon>Spermatophyta</taxon>
        <taxon>Magnoliopsida</taxon>
        <taxon>Liliopsida</taxon>
        <taxon>Poales</taxon>
        <taxon>Poaceae</taxon>
        <taxon>PACMAD clade</taxon>
        <taxon>Arundinoideae</taxon>
        <taxon>Arundineae</taxon>
        <taxon>Arundo</taxon>
    </lineage>
</organism>
<dbReference type="EMBL" id="GBRH01246703">
    <property type="protein sequence ID" value="JAD51192.1"/>
    <property type="molecule type" value="Transcribed_RNA"/>
</dbReference>
<protein>
    <submittedName>
        <fullName evidence="1">Uncharacterized protein</fullName>
    </submittedName>
</protein>
<proteinExistence type="predicted"/>
<evidence type="ECO:0000313" key="1">
    <source>
        <dbReference type="EMBL" id="JAD51192.1"/>
    </source>
</evidence>
<sequence length="47" mass="5460">MSYDSVNKYGYTHHHLWTSDQPLLQLNSEENLTRCMGKLNPPKKIGN</sequence>
<name>A0A0A9AVU0_ARUDO</name>
<dbReference type="AlphaFoldDB" id="A0A0A9AVU0"/>
<reference evidence="1" key="2">
    <citation type="journal article" date="2015" name="Data Brief">
        <title>Shoot transcriptome of the giant reed, Arundo donax.</title>
        <authorList>
            <person name="Barrero R.A."/>
            <person name="Guerrero F.D."/>
            <person name="Moolhuijzen P."/>
            <person name="Goolsby J.A."/>
            <person name="Tidwell J."/>
            <person name="Bellgard S.E."/>
            <person name="Bellgard M.I."/>
        </authorList>
    </citation>
    <scope>NUCLEOTIDE SEQUENCE</scope>
    <source>
        <tissue evidence="1">Shoot tissue taken approximately 20 cm above the soil surface</tissue>
    </source>
</reference>